<evidence type="ECO:0000256" key="1">
    <source>
        <dbReference type="SAM" id="MobiDB-lite"/>
    </source>
</evidence>
<protein>
    <submittedName>
        <fullName evidence="2">Uncharacterized protein</fullName>
    </submittedName>
</protein>
<feature type="compositionally biased region" description="Polar residues" evidence="1">
    <location>
        <begin position="194"/>
        <end position="209"/>
    </location>
</feature>
<organism evidence="2 3">
    <name type="scientific">Sphagnurus paluster</name>
    <dbReference type="NCBI Taxonomy" id="117069"/>
    <lineage>
        <taxon>Eukaryota</taxon>
        <taxon>Fungi</taxon>
        <taxon>Dikarya</taxon>
        <taxon>Basidiomycota</taxon>
        <taxon>Agaricomycotina</taxon>
        <taxon>Agaricomycetes</taxon>
        <taxon>Agaricomycetidae</taxon>
        <taxon>Agaricales</taxon>
        <taxon>Tricholomatineae</taxon>
        <taxon>Lyophyllaceae</taxon>
        <taxon>Sphagnurus</taxon>
    </lineage>
</organism>
<dbReference type="Proteomes" id="UP000717328">
    <property type="component" value="Unassembled WGS sequence"/>
</dbReference>
<dbReference type="EMBL" id="JABCKI010001072">
    <property type="protein sequence ID" value="KAG5649386.1"/>
    <property type="molecule type" value="Genomic_DNA"/>
</dbReference>
<reference evidence="2" key="1">
    <citation type="submission" date="2021-02" db="EMBL/GenBank/DDBJ databases">
        <authorList>
            <person name="Nieuwenhuis M."/>
            <person name="Van De Peppel L.J.J."/>
        </authorList>
    </citation>
    <scope>NUCLEOTIDE SEQUENCE</scope>
    <source>
        <strain evidence="2">D49</strain>
    </source>
</reference>
<accession>A0A9P7GG88</accession>
<evidence type="ECO:0000313" key="3">
    <source>
        <dbReference type="Proteomes" id="UP000717328"/>
    </source>
</evidence>
<gene>
    <name evidence="2" type="ORF">H0H81_004170</name>
</gene>
<dbReference type="AlphaFoldDB" id="A0A9P7GG88"/>
<evidence type="ECO:0000313" key="2">
    <source>
        <dbReference type="EMBL" id="KAG5649386.1"/>
    </source>
</evidence>
<keyword evidence="3" id="KW-1185">Reference proteome</keyword>
<sequence length="235" mass="24347">MPSPRAGPAHHMTATTMPVPTRAAAPDSTVTRATSAVQPASAAAIELAPTSVLPPAAVMPIPSTAASTTAPIYSPSADQPVVTPAPSRARPAAEALSTATFAPTSDPAVPAPFPDHQHAFTRPVPCCLLPIEPPANIEELLPKLHATTSMMPSYRATMPTTMPVPDTSVAAVSITKPTPSLATSADSSIATASGRTNKPTDQAHCTSASDSRRPNHTNDLQGTYYYVYPCSRGYR</sequence>
<proteinExistence type="predicted"/>
<feature type="region of interest" description="Disordered" evidence="1">
    <location>
        <begin position="179"/>
        <end position="220"/>
    </location>
</feature>
<feature type="compositionally biased region" description="Low complexity" evidence="1">
    <location>
        <begin position="180"/>
        <end position="193"/>
    </location>
</feature>
<comment type="caution">
    <text evidence="2">The sequence shown here is derived from an EMBL/GenBank/DDBJ whole genome shotgun (WGS) entry which is preliminary data.</text>
</comment>
<name>A0A9P7GG88_9AGAR</name>
<reference evidence="2" key="2">
    <citation type="submission" date="2021-10" db="EMBL/GenBank/DDBJ databases">
        <title>Phylogenomics reveals ancestral predisposition of the termite-cultivated fungus Termitomyces towards a domesticated lifestyle.</title>
        <authorList>
            <person name="Auxier B."/>
            <person name="Grum-Grzhimaylo A."/>
            <person name="Cardenas M.E."/>
            <person name="Lodge J.D."/>
            <person name="Laessoe T."/>
            <person name="Pedersen O."/>
            <person name="Smith M.E."/>
            <person name="Kuyper T.W."/>
            <person name="Franco-Molano E.A."/>
            <person name="Baroni T.J."/>
            <person name="Aanen D.K."/>
        </authorList>
    </citation>
    <scope>NUCLEOTIDE SEQUENCE</scope>
    <source>
        <strain evidence="2">D49</strain>
    </source>
</reference>